<dbReference type="CDD" id="cd21133">
    <property type="entry name" value="EVE"/>
    <property type="match status" value="1"/>
</dbReference>
<proteinExistence type="predicted"/>
<feature type="region of interest" description="Disordered" evidence="3">
    <location>
        <begin position="188"/>
        <end position="306"/>
    </location>
</feature>
<dbReference type="Gene3D" id="3.10.590.10">
    <property type="entry name" value="ph1033 like domains"/>
    <property type="match status" value="1"/>
</dbReference>
<accession>A0ABR1IWS2</accession>
<evidence type="ECO:0000256" key="2">
    <source>
        <dbReference type="ARBA" id="ARBA00023242"/>
    </source>
</evidence>
<evidence type="ECO:0000256" key="1">
    <source>
        <dbReference type="ARBA" id="ARBA00004123"/>
    </source>
</evidence>
<comment type="caution">
    <text evidence="5">The sequence shown here is derived from an EMBL/GenBank/DDBJ whole genome shotgun (WGS) entry which is preliminary data.</text>
</comment>
<comment type="subcellular location">
    <subcellularLocation>
        <location evidence="1">Nucleus</location>
    </subcellularLocation>
</comment>
<dbReference type="SUPFAM" id="SSF88697">
    <property type="entry name" value="PUA domain-like"/>
    <property type="match status" value="1"/>
</dbReference>
<keyword evidence="2" id="KW-0539">Nucleus</keyword>
<evidence type="ECO:0000259" key="4">
    <source>
        <dbReference type="Pfam" id="PF01878"/>
    </source>
</evidence>
<gene>
    <name evidence="5" type="ORF">VKT23_015616</name>
</gene>
<reference evidence="5 6" key="1">
    <citation type="submission" date="2024-01" db="EMBL/GenBank/DDBJ databases">
        <title>A draft genome for the cacao thread blight pathogen Marasmiellus scandens.</title>
        <authorList>
            <person name="Baruah I.K."/>
            <person name="Leung J."/>
            <person name="Bukari Y."/>
            <person name="Amoako-Attah I."/>
            <person name="Meinhardt L.W."/>
            <person name="Bailey B.A."/>
            <person name="Cohen S.P."/>
        </authorList>
    </citation>
    <scope>NUCLEOTIDE SEQUENCE [LARGE SCALE GENOMIC DNA]</scope>
    <source>
        <strain evidence="5 6">GH-19</strain>
    </source>
</reference>
<evidence type="ECO:0000313" key="5">
    <source>
        <dbReference type="EMBL" id="KAK7443443.1"/>
    </source>
</evidence>
<dbReference type="EMBL" id="JBANRG010000054">
    <property type="protein sequence ID" value="KAK7443443.1"/>
    <property type="molecule type" value="Genomic_DNA"/>
</dbReference>
<keyword evidence="6" id="KW-1185">Reference proteome</keyword>
<name>A0ABR1IWS2_9AGAR</name>
<dbReference type="InterPro" id="IPR002740">
    <property type="entry name" value="EVE_domain"/>
</dbReference>
<feature type="domain" description="EVE" evidence="4">
    <location>
        <begin position="4"/>
        <end position="173"/>
    </location>
</feature>
<dbReference type="Pfam" id="PF01878">
    <property type="entry name" value="EVE"/>
    <property type="match status" value="1"/>
</dbReference>
<feature type="compositionally biased region" description="Basic residues" evidence="3">
    <location>
        <begin position="231"/>
        <end position="241"/>
    </location>
</feature>
<feature type="compositionally biased region" description="Acidic residues" evidence="3">
    <location>
        <begin position="260"/>
        <end position="274"/>
    </location>
</feature>
<sequence length="306" mass="33970">MADKFWLLKAEPDSRIVKGKDVKFSVDDFEAAKTSPWEGVRNYEARNLMKEMKTGERTLFYHSNCKNPGIAGFAVVSKEAYPDYTAWDPSHPYHDPKSDEKSPKWFMVDLTFSSRAKNFIPLALLRHIAESSTLPKELAYIGDQGADAIKTMDLVTRGRLSIQRVTEEAWNAINLLAENGGWDEAQFSKAASTKKSKAKSTTEPKTPKKTKSQAATASSSSTAVEAEAKPKGRAAKNKSPKKVVEEEESDGYEELASPAEDSDSEFPDDQDDDDYGSKKKKKGAAGKKRKAKSSGDTLRRTRSRRS</sequence>
<dbReference type="PANTHER" id="PTHR14087">
    <property type="entry name" value="THYMOCYTE NUCLEAR PROTEIN 1"/>
    <property type="match status" value="1"/>
</dbReference>
<dbReference type="InterPro" id="IPR015947">
    <property type="entry name" value="PUA-like_sf"/>
</dbReference>
<feature type="compositionally biased region" description="Low complexity" evidence="3">
    <location>
        <begin position="212"/>
        <end position="223"/>
    </location>
</feature>
<dbReference type="InterPro" id="IPR047197">
    <property type="entry name" value="THYN1-like_EVE"/>
</dbReference>
<evidence type="ECO:0000256" key="3">
    <source>
        <dbReference type="SAM" id="MobiDB-lite"/>
    </source>
</evidence>
<dbReference type="InterPro" id="IPR052181">
    <property type="entry name" value="5hmC_binding"/>
</dbReference>
<dbReference type="Proteomes" id="UP001498398">
    <property type="component" value="Unassembled WGS sequence"/>
</dbReference>
<feature type="compositionally biased region" description="Basic residues" evidence="3">
    <location>
        <begin position="278"/>
        <end position="292"/>
    </location>
</feature>
<protein>
    <recommendedName>
        <fullName evidence="4">EVE domain-containing protein</fullName>
    </recommendedName>
</protein>
<organism evidence="5 6">
    <name type="scientific">Marasmiellus scandens</name>
    <dbReference type="NCBI Taxonomy" id="2682957"/>
    <lineage>
        <taxon>Eukaryota</taxon>
        <taxon>Fungi</taxon>
        <taxon>Dikarya</taxon>
        <taxon>Basidiomycota</taxon>
        <taxon>Agaricomycotina</taxon>
        <taxon>Agaricomycetes</taxon>
        <taxon>Agaricomycetidae</taxon>
        <taxon>Agaricales</taxon>
        <taxon>Marasmiineae</taxon>
        <taxon>Omphalotaceae</taxon>
        <taxon>Marasmiellus</taxon>
    </lineage>
</organism>
<dbReference type="PANTHER" id="PTHR14087:SF7">
    <property type="entry name" value="THYMOCYTE NUCLEAR PROTEIN 1"/>
    <property type="match status" value="1"/>
</dbReference>
<evidence type="ECO:0000313" key="6">
    <source>
        <dbReference type="Proteomes" id="UP001498398"/>
    </source>
</evidence>